<proteinExistence type="predicted"/>
<dbReference type="InterPro" id="IPR003607">
    <property type="entry name" value="HD/PDEase_dom"/>
</dbReference>
<dbReference type="Proteomes" id="UP000280405">
    <property type="component" value="Unassembled WGS sequence"/>
</dbReference>
<evidence type="ECO:0000313" key="1">
    <source>
        <dbReference type="EMBL" id="RKG39229.1"/>
    </source>
</evidence>
<keyword evidence="2" id="KW-1185">Reference proteome</keyword>
<dbReference type="EMBL" id="RAXT01000006">
    <property type="protein sequence ID" value="RKG39229.1"/>
    <property type="molecule type" value="Genomic_DNA"/>
</dbReference>
<comment type="caution">
    <text evidence="1">The sequence shown here is derived from an EMBL/GenBank/DDBJ whole genome shotgun (WGS) entry which is preliminary data.</text>
</comment>
<dbReference type="AlphaFoldDB" id="A0A3A8EYP7"/>
<accession>A0A3A8EYP7</accession>
<keyword evidence="1" id="KW-0378">Hydrolase</keyword>
<dbReference type="OrthoDB" id="459260at2"/>
<gene>
    <name evidence="1" type="ORF">D7V20_05125</name>
</gene>
<dbReference type="SUPFAM" id="SSF109604">
    <property type="entry name" value="HD-domain/PDEase-like"/>
    <property type="match status" value="1"/>
</dbReference>
<protein>
    <submittedName>
        <fullName evidence="1">Phosphohydrolase</fullName>
    </submittedName>
</protein>
<dbReference type="Gene3D" id="1.10.3210.10">
    <property type="entry name" value="Hypothetical protein af1432"/>
    <property type="match status" value="1"/>
</dbReference>
<dbReference type="GO" id="GO:0016787">
    <property type="term" value="F:hydrolase activity"/>
    <property type="evidence" value="ECO:0007669"/>
    <property type="project" value="UniProtKB-KW"/>
</dbReference>
<name>A0A3A8EYP7_9GAMM</name>
<dbReference type="RefSeq" id="WP_120383247.1">
    <property type="nucleotide sequence ID" value="NZ_RAXT01000006.1"/>
</dbReference>
<evidence type="ECO:0000313" key="2">
    <source>
        <dbReference type="Proteomes" id="UP000280405"/>
    </source>
</evidence>
<dbReference type="CDD" id="cd00077">
    <property type="entry name" value="HDc"/>
    <property type="match status" value="1"/>
</dbReference>
<organism evidence="1 2">
    <name type="scientific">Acinetobacter rongchengensis</name>
    <dbReference type="NCBI Taxonomy" id="2419601"/>
    <lineage>
        <taxon>Bacteria</taxon>
        <taxon>Pseudomonadati</taxon>
        <taxon>Pseudomonadota</taxon>
        <taxon>Gammaproteobacteria</taxon>
        <taxon>Moraxellales</taxon>
        <taxon>Moraxellaceae</taxon>
        <taxon>Acinetobacter</taxon>
    </lineage>
</organism>
<reference evidence="1 2" key="1">
    <citation type="submission" date="2018-09" db="EMBL/GenBank/DDBJ databases">
        <title>The draft genome of Acinetobacter spp. strains.</title>
        <authorList>
            <person name="Qin J."/>
            <person name="Feng Y."/>
            <person name="Zong Z."/>
        </authorList>
    </citation>
    <scope>NUCLEOTIDE SEQUENCE [LARGE SCALE GENOMIC DNA]</scope>
    <source>
        <strain evidence="1 2">WCHAc060115</strain>
    </source>
</reference>
<sequence length="193" mass="22520">MKEQQKNMLSLNQAAFTQCTVYIDGILKEYQSVIGRDYQGYLNHCKRVAACCLILCQDQRQEVCEKIAIAVAFHDIGIWTAKTIDYIEPSVEEMHKYLTSNQLLDWQEEITLMISEHHKLTITKCLEYPLVEHFRQADYADFSFGFIRSGIPMSEFKKLTQQFPNAGFHKALMALGVKRLFKKPWSPLPMFKW</sequence>